<evidence type="ECO:0000259" key="4">
    <source>
        <dbReference type="Pfam" id="PF00021"/>
    </source>
</evidence>
<keyword evidence="2" id="KW-0964">Secreted</keyword>
<feature type="chain" id="PRO_5003456066" description="UPAR/Ly6 domain-containing protein" evidence="3">
    <location>
        <begin position="25"/>
        <end position="145"/>
    </location>
</feature>
<dbReference type="PANTHER" id="PTHR20914">
    <property type="entry name" value="LY6/PLAUR DOMAIN-CONTAINING PROTEIN 8"/>
    <property type="match status" value="1"/>
</dbReference>
<dbReference type="GO" id="GO:0005576">
    <property type="term" value="C:extracellular region"/>
    <property type="evidence" value="ECO:0007669"/>
    <property type="project" value="UniProtKB-SubCell"/>
</dbReference>
<organism evidence="5 6">
    <name type="scientific">Loxodonta africana</name>
    <name type="common">African elephant</name>
    <dbReference type="NCBI Taxonomy" id="9785"/>
    <lineage>
        <taxon>Eukaryota</taxon>
        <taxon>Metazoa</taxon>
        <taxon>Chordata</taxon>
        <taxon>Craniata</taxon>
        <taxon>Vertebrata</taxon>
        <taxon>Euteleostomi</taxon>
        <taxon>Mammalia</taxon>
        <taxon>Eutheria</taxon>
        <taxon>Afrotheria</taxon>
        <taxon>Proboscidea</taxon>
        <taxon>Elephantidae</taxon>
        <taxon>Loxodonta</taxon>
    </lineage>
</organism>
<feature type="signal peptide" evidence="3">
    <location>
        <begin position="1"/>
        <end position="24"/>
    </location>
</feature>
<evidence type="ECO:0000256" key="2">
    <source>
        <dbReference type="ARBA" id="ARBA00022525"/>
    </source>
</evidence>
<protein>
    <recommendedName>
        <fullName evidence="4">UPAR/Ly6 domain-containing protein</fullName>
    </recommendedName>
</protein>
<dbReference type="Ensembl" id="ENSLAFT00000034182.1">
    <property type="protein sequence ID" value="ENSLAFP00000022870.1"/>
    <property type="gene ID" value="ENSLAFG00000032664.1"/>
</dbReference>
<dbReference type="InterPro" id="IPR050918">
    <property type="entry name" value="CNF-like_PLA2_Inhibitor"/>
</dbReference>
<evidence type="ECO:0000256" key="3">
    <source>
        <dbReference type="SAM" id="SignalP"/>
    </source>
</evidence>
<dbReference type="Pfam" id="PF00021">
    <property type="entry name" value="UPAR_LY6"/>
    <property type="match status" value="1"/>
</dbReference>
<dbReference type="Gene3D" id="2.10.60.10">
    <property type="entry name" value="CD59"/>
    <property type="match status" value="1"/>
</dbReference>
<dbReference type="Proteomes" id="UP000007646">
    <property type="component" value="Unassembled WGS sequence"/>
</dbReference>
<dbReference type="OMA" id="WCAADKI"/>
<dbReference type="AlphaFoldDB" id="G3U4W2"/>
<dbReference type="SUPFAM" id="SSF57302">
    <property type="entry name" value="Snake toxin-like"/>
    <property type="match status" value="1"/>
</dbReference>
<dbReference type="eggNOG" id="ENOG502RW0S">
    <property type="taxonomic scope" value="Eukaryota"/>
</dbReference>
<dbReference type="HOGENOM" id="CLU_1786307_0_0_1"/>
<sequence length="145" mass="16100">MCPAALKRLFLACSLALVPFLAVSWEIKMSDLEEKDVDEFSSNGLKCPTCLAVRGGECDTELKWCAKDKIKCVEFHGIINTGISNIAIEMKRCIKADLCEESVTSYMNLPVANESIRCRSAIINGAKSQPPTPIFFILFLEKLLH</sequence>
<evidence type="ECO:0000313" key="5">
    <source>
        <dbReference type="Ensembl" id="ENSLAFP00000022870.1"/>
    </source>
</evidence>
<dbReference type="PANTHER" id="PTHR20914:SF30">
    <property type="entry name" value="LY6_PLAUR DOMAIN CONTAINING 9"/>
    <property type="match status" value="1"/>
</dbReference>
<dbReference type="GeneTree" id="ENSGT00390000010671"/>
<accession>G3U4W2</accession>
<reference evidence="5 6" key="1">
    <citation type="submission" date="2009-06" db="EMBL/GenBank/DDBJ databases">
        <title>The Genome Sequence of Loxodonta africana (African elephant).</title>
        <authorList>
            <person name="Di Palma F."/>
            <person name="Heiman D."/>
            <person name="Young S."/>
            <person name="Johnson J."/>
            <person name="Lander E.S."/>
            <person name="Lindblad-Toh K."/>
        </authorList>
    </citation>
    <scope>NUCLEOTIDE SEQUENCE [LARGE SCALE GENOMIC DNA]</scope>
    <source>
        <strain evidence="5 6">Isolate ISIS603380</strain>
    </source>
</reference>
<keyword evidence="6" id="KW-1185">Reference proteome</keyword>
<evidence type="ECO:0000256" key="1">
    <source>
        <dbReference type="ARBA" id="ARBA00004613"/>
    </source>
</evidence>
<comment type="subcellular location">
    <subcellularLocation>
        <location evidence="1">Secreted</location>
    </subcellularLocation>
</comment>
<name>G3U4W2_LOXAF</name>
<reference evidence="5" key="3">
    <citation type="submission" date="2025-09" db="UniProtKB">
        <authorList>
            <consortium name="Ensembl"/>
        </authorList>
    </citation>
    <scope>IDENTIFICATION</scope>
    <source>
        <strain evidence="5">Isolate ISIS603380</strain>
    </source>
</reference>
<evidence type="ECO:0000313" key="6">
    <source>
        <dbReference type="Proteomes" id="UP000007646"/>
    </source>
</evidence>
<dbReference type="InterPro" id="IPR016054">
    <property type="entry name" value="LY6_UPA_recep-like"/>
</dbReference>
<keyword evidence="3" id="KW-0732">Signal</keyword>
<reference evidence="5" key="2">
    <citation type="submission" date="2025-08" db="UniProtKB">
        <authorList>
            <consortium name="Ensembl"/>
        </authorList>
    </citation>
    <scope>IDENTIFICATION</scope>
    <source>
        <strain evidence="5">Isolate ISIS603380</strain>
    </source>
</reference>
<dbReference type="InterPro" id="IPR045860">
    <property type="entry name" value="Snake_toxin-like_sf"/>
</dbReference>
<dbReference type="InParanoid" id="G3U4W2"/>
<proteinExistence type="predicted"/>
<feature type="domain" description="UPAR/Ly6" evidence="4">
    <location>
        <begin position="43"/>
        <end position="118"/>
    </location>
</feature>